<name>A0ABM1NH67_NICVS</name>
<evidence type="ECO:0000313" key="3">
    <source>
        <dbReference type="RefSeq" id="XP_017786167.1"/>
    </source>
</evidence>
<dbReference type="InterPro" id="IPR026187">
    <property type="entry name" value="Aven"/>
</dbReference>
<protein>
    <submittedName>
        <fullName evidence="3">Uncharacterized protein LOC108569217</fullName>
    </submittedName>
</protein>
<evidence type="ECO:0000256" key="1">
    <source>
        <dbReference type="SAM" id="MobiDB-lite"/>
    </source>
</evidence>
<evidence type="ECO:0000313" key="2">
    <source>
        <dbReference type="Proteomes" id="UP000695000"/>
    </source>
</evidence>
<gene>
    <name evidence="3" type="primary">LOC108569217</name>
</gene>
<reference evidence="3" key="1">
    <citation type="submission" date="2025-08" db="UniProtKB">
        <authorList>
            <consortium name="RefSeq"/>
        </authorList>
    </citation>
    <scope>IDENTIFICATION</scope>
    <source>
        <tissue evidence="3">Whole Larva</tissue>
    </source>
</reference>
<sequence>MNEFKKQGQLHHRNKTRFKDHAKFAPKANGQQKKDLPVNVLPKNWSRYDESDDEILEDDEIVSSKDFGVLSQGQVSQGAYFQFKTDKQFLPDDDTQLQIDSDIFQLDLNVLNLGISSIPFYERMNIDPKIFLPQHLEEMHSTATKNKAIFDTFLEGHSINKETIVENKSFTSNLVDMIENVDICDNEINDQSENKPADNNIFTKNKDVEELEDWLDDILG</sequence>
<feature type="region of interest" description="Disordered" evidence="1">
    <location>
        <begin position="1"/>
        <end position="35"/>
    </location>
</feature>
<dbReference type="Proteomes" id="UP000695000">
    <property type="component" value="Unplaced"/>
</dbReference>
<organism evidence="2 3">
    <name type="scientific">Nicrophorus vespilloides</name>
    <name type="common">Boreal carrion beetle</name>
    <dbReference type="NCBI Taxonomy" id="110193"/>
    <lineage>
        <taxon>Eukaryota</taxon>
        <taxon>Metazoa</taxon>
        <taxon>Ecdysozoa</taxon>
        <taxon>Arthropoda</taxon>
        <taxon>Hexapoda</taxon>
        <taxon>Insecta</taxon>
        <taxon>Pterygota</taxon>
        <taxon>Neoptera</taxon>
        <taxon>Endopterygota</taxon>
        <taxon>Coleoptera</taxon>
        <taxon>Polyphaga</taxon>
        <taxon>Staphyliniformia</taxon>
        <taxon>Silphidae</taxon>
        <taxon>Nicrophorinae</taxon>
        <taxon>Nicrophorus</taxon>
    </lineage>
</organism>
<dbReference type="GeneID" id="108569217"/>
<dbReference type="PANTHER" id="PTHR16524">
    <property type="entry name" value="CELL DEATH REGULATOR AVEN"/>
    <property type="match status" value="1"/>
</dbReference>
<keyword evidence="2" id="KW-1185">Reference proteome</keyword>
<dbReference type="PANTHER" id="PTHR16524:SF2">
    <property type="entry name" value="CELL DEATH REGULATOR AVEN"/>
    <property type="match status" value="1"/>
</dbReference>
<accession>A0ABM1NH67</accession>
<proteinExistence type="predicted"/>
<dbReference type="RefSeq" id="XP_017786167.1">
    <property type="nucleotide sequence ID" value="XM_017930678.1"/>
</dbReference>